<dbReference type="InterPro" id="IPR003593">
    <property type="entry name" value="AAA+_ATPase"/>
</dbReference>
<dbReference type="InterPro" id="IPR027417">
    <property type="entry name" value="P-loop_NTPase"/>
</dbReference>
<dbReference type="InterPro" id="IPR058031">
    <property type="entry name" value="AAA_lid_NorR"/>
</dbReference>
<evidence type="ECO:0000256" key="4">
    <source>
        <dbReference type="ARBA" id="ARBA00023125"/>
    </source>
</evidence>
<evidence type="ECO:0000256" key="6">
    <source>
        <dbReference type="SAM" id="Coils"/>
    </source>
</evidence>
<keyword evidence="4" id="KW-0238">DNA-binding</keyword>
<dbReference type="Gene3D" id="1.10.8.60">
    <property type="match status" value="1"/>
</dbReference>
<dbReference type="InterPro" id="IPR025944">
    <property type="entry name" value="Sigma_54_int_dom_CS"/>
</dbReference>
<dbReference type="Pfam" id="PF25601">
    <property type="entry name" value="AAA_lid_14"/>
    <property type="match status" value="1"/>
</dbReference>
<dbReference type="SMART" id="SM00382">
    <property type="entry name" value="AAA"/>
    <property type="match status" value="1"/>
</dbReference>
<keyword evidence="9" id="KW-1185">Reference proteome</keyword>
<dbReference type="Pfam" id="PF02954">
    <property type="entry name" value="HTH_8"/>
    <property type="match status" value="1"/>
</dbReference>
<keyword evidence="2" id="KW-0067">ATP-binding</keyword>
<comment type="caution">
    <text evidence="8">The sequence shown here is derived from an EMBL/GenBank/DDBJ whole genome shotgun (WGS) entry which is preliminary data.</text>
</comment>
<dbReference type="PROSITE" id="PS00688">
    <property type="entry name" value="SIGMA54_INTERACT_3"/>
    <property type="match status" value="1"/>
</dbReference>
<dbReference type="InterPro" id="IPR002197">
    <property type="entry name" value="HTH_Fis"/>
</dbReference>
<proteinExistence type="predicted"/>
<evidence type="ECO:0000256" key="2">
    <source>
        <dbReference type="ARBA" id="ARBA00022840"/>
    </source>
</evidence>
<dbReference type="SUPFAM" id="SSF46689">
    <property type="entry name" value="Homeodomain-like"/>
    <property type="match status" value="1"/>
</dbReference>
<dbReference type="PROSITE" id="PS00675">
    <property type="entry name" value="SIGMA54_INTERACT_1"/>
    <property type="match status" value="1"/>
</dbReference>
<evidence type="ECO:0000313" key="8">
    <source>
        <dbReference type="EMBL" id="MFD0949484.1"/>
    </source>
</evidence>
<evidence type="ECO:0000259" key="7">
    <source>
        <dbReference type="PROSITE" id="PS50045"/>
    </source>
</evidence>
<accession>A0ABW3HE87</accession>
<dbReference type="InterPro" id="IPR002078">
    <property type="entry name" value="Sigma_54_int"/>
</dbReference>
<dbReference type="PROSITE" id="PS50045">
    <property type="entry name" value="SIGMA54_INTERACT_4"/>
    <property type="match status" value="1"/>
</dbReference>
<dbReference type="InterPro" id="IPR009057">
    <property type="entry name" value="Homeodomain-like_sf"/>
</dbReference>
<gene>
    <name evidence="8" type="ORF">ACFQ0F_03610</name>
</gene>
<evidence type="ECO:0000256" key="1">
    <source>
        <dbReference type="ARBA" id="ARBA00022741"/>
    </source>
</evidence>
<dbReference type="Gene3D" id="3.40.50.300">
    <property type="entry name" value="P-loop containing nucleotide triphosphate hydrolases"/>
    <property type="match status" value="1"/>
</dbReference>
<evidence type="ECO:0000256" key="5">
    <source>
        <dbReference type="ARBA" id="ARBA00023163"/>
    </source>
</evidence>
<dbReference type="Proteomes" id="UP001597044">
    <property type="component" value="Unassembled WGS sequence"/>
</dbReference>
<dbReference type="SUPFAM" id="SSF52540">
    <property type="entry name" value="P-loop containing nucleoside triphosphate hydrolases"/>
    <property type="match status" value="1"/>
</dbReference>
<dbReference type="PRINTS" id="PR01590">
    <property type="entry name" value="HTHFIS"/>
</dbReference>
<dbReference type="PANTHER" id="PTHR32071:SF117">
    <property type="entry name" value="PTS-DEPENDENT DIHYDROXYACETONE KINASE OPERON REGULATORY PROTEIN-RELATED"/>
    <property type="match status" value="1"/>
</dbReference>
<dbReference type="EMBL" id="JBHTIT010000001">
    <property type="protein sequence ID" value="MFD0949484.1"/>
    <property type="molecule type" value="Genomic_DNA"/>
</dbReference>
<keyword evidence="5" id="KW-0804">Transcription</keyword>
<dbReference type="Gene3D" id="1.10.10.60">
    <property type="entry name" value="Homeodomain-like"/>
    <property type="match status" value="1"/>
</dbReference>
<dbReference type="CDD" id="cd00009">
    <property type="entry name" value="AAA"/>
    <property type="match status" value="1"/>
</dbReference>
<keyword evidence="3" id="KW-0805">Transcription regulation</keyword>
<organism evidence="8 9">
    <name type="scientific">Paraperlucidibaca wandonensis</name>
    <dbReference type="NCBI Taxonomy" id="1268273"/>
    <lineage>
        <taxon>Bacteria</taxon>
        <taxon>Pseudomonadati</taxon>
        <taxon>Pseudomonadota</taxon>
        <taxon>Gammaproteobacteria</taxon>
        <taxon>Moraxellales</taxon>
        <taxon>Moraxellaceae</taxon>
        <taxon>Paraperlucidibaca</taxon>
    </lineage>
</organism>
<dbReference type="PANTHER" id="PTHR32071">
    <property type="entry name" value="TRANSCRIPTIONAL REGULATORY PROTEIN"/>
    <property type="match status" value="1"/>
</dbReference>
<keyword evidence="1" id="KW-0547">Nucleotide-binding</keyword>
<evidence type="ECO:0000256" key="3">
    <source>
        <dbReference type="ARBA" id="ARBA00023015"/>
    </source>
</evidence>
<dbReference type="RefSeq" id="WP_379069252.1">
    <property type="nucleotide sequence ID" value="NZ_JBHTIT010000001.1"/>
</dbReference>
<dbReference type="Pfam" id="PF00158">
    <property type="entry name" value="Sigma54_activat"/>
    <property type="match status" value="1"/>
</dbReference>
<reference evidence="9" key="1">
    <citation type="journal article" date="2019" name="Int. J. Syst. Evol. Microbiol.">
        <title>The Global Catalogue of Microorganisms (GCM) 10K type strain sequencing project: providing services to taxonomists for standard genome sequencing and annotation.</title>
        <authorList>
            <consortium name="The Broad Institute Genomics Platform"/>
            <consortium name="The Broad Institute Genome Sequencing Center for Infectious Disease"/>
            <person name="Wu L."/>
            <person name="Ma J."/>
        </authorList>
    </citation>
    <scope>NUCLEOTIDE SEQUENCE [LARGE SCALE GENOMIC DNA]</scope>
    <source>
        <strain evidence="9">CCUG 63419</strain>
    </source>
</reference>
<name>A0ABW3HE87_9GAMM</name>
<dbReference type="InterPro" id="IPR025662">
    <property type="entry name" value="Sigma_54_int_dom_ATP-bd_1"/>
</dbReference>
<sequence>MATSIALDTSTPIRTRSPLGRSSAIETVRELIRQVAPHATVVLIQGESGSGKEVVARALHDASSRQNKPFVPVNCGAIPADLLESELFGHEKGAFTGAISTRKGRFEMAEGGTLFLDEIGDMSLPMQVKLLRVLQERCFERVGSNQTIKSNVRIIAATHRDLETMVDLGSFRQDLYFRLNVFPIMVPALRERLDDLPMLLRHFCNRQIERDTTPPVFNQEIIEALSTYGWPGNIRELENLVERLSITHAGKTLRTTDLPARYYPLDLLETEMELEAARKAARQLLAEQQATQLQATPSVNKMPPMAASIDSPAQREAEQAMLFDMQSQPNDSASTAVLDLPEAGLDLKQTLQDLEIHYITEALARVDGVVSRAARLLCLQRTTLVEKMKKLGLQAFS</sequence>
<dbReference type="InterPro" id="IPR025943">
    <property type="entry name" value="Sigma_54_int_dom_ATP-bd_2"/>
</dbReference>
<dbReference type="PROSITE" id="PS00676">
    <property type="entry name" value="SIGMA54_INTERACT_2"/>
    <property type="match status" value="1"/>
</dbReference>
<keyword evidence="6" id="KW-0175">Coiled coil</keyword>
<feature type="coiled-coil region" evidence="6">
    <location>
        <begin position="267"/>
        <end position="294"/>
    </location>
</feature>
<protein>
    <submittedName>
        <fullName evidence="8">Sigma-54 interaction domain-containing protein</fullName>
    </submittedName>
</protein>
<feature type="domain" description="Sigma-54 factor interaction" evidence="7">
    <location>
        <begin position="18"/>
        <end position="246"/>
    </location>
</feature>
<evidence type="ECO:0000313" key="9">
    <source>
        <dbReference type="Proteomes" id="UP001597044"/>
    </source>
</evidence>